<organism evidence="2 3">
    <name type="scientific">Aquimarina addita</name>
    <dbReference type="NCBI Taxonomy" id="870485"/>
    <lineage>
        <taxon>Bacteria</taxon>
        <taxon>Pseudomonadati</taxon>
        <taxon>Bacteroidota</taxon>
        <taxon>Flavobacteriia</taxon>
        <taxon>Flavobacteriales</taxon>
        <taxon>Flavobacteriaceae</taxon>
        <taxon>Aquimarina</taxon>
    </lineage>
</organism>
<feature type="region of interest" description="Disordered" evidence="1">
    <location>
        <begin position="171"/>
        <end position="248"/>
    </location>
</feature>
<dbReference type="Proteomes" id="UP001500459">
    <property type="component" value="Unassembled WGS sequence"/>
</dbReference>
<evidence type="ECO:0000313" key="2">
    <source>
        <dbReference type="EMBL" id="GAA3518545.1"/>
    </source>
</evidence>
<gene>
    <name evidence="2" type="ORF">GCM10022393_35830</name>
</gene>
<dbReference type="EMBL" id="BAABCW010000019">
    <property type="protein sequence ID" value="GAA3518545.1"/>
    <property type="molecule type" value="Genomic_DNA"/>
</dbReference>
<reference evidence="3" key="1">
    <citation type="journal article" date="2019" name="Int. J. Syst. Evol. Microbiol.">
        <title>The Global Catalogue of Microorganisms (GCM) 10K type strain sequencing project: providing services to taxonomists for standard genome sequencing and annotation.</title>
        <authorList>
            <consortium name="The Broad Institute Genomics Platform"/>
            <consortium name="The Broad Institute Genome Sequencing Center for Infectious Disease"/>
            <person name="Wu L."/>
            <person name="Ma J."/>
        </authorList>
    </citation>
    <scope>NUCLEOTIDE SEQUENCE [LARGE SCALE GENOMIC DNA]</scope>
    <source>
        <strain evidence="3">JCM 17106</strain>
    </source>
</reference>
<feature type="compositionally biased region" description="Gly residues" evidence="1">
    <location>
        <begin position="193"/>
        <end position="226"/>
    </location>
</feature>
<accession>A0ABP6UT93</accession>
<comment type="caution">
    <text evidence="2">The sequence shown here is derived from an EMBL/GenBank/DDBJ whole genome shotgun (WGS) entry which is preliminary data.</text>
</comment>
<evidence type="ECO:0000256" key="1">
    <source>
        <dbReference type="SAM" id="MobiDB-lite"/>
    </source>
</evidence>
<keyword evidence="3" id="KW-1185">Reference proteome</keyword>
<sequence>MDKVIVTDTTQVLDNNIIYKTFDDSNYVYVTASTTDPAILKPMLHQGVTVFFDIKGKKKKNVYVTYPFNEEKKPPKRDRSGQKEENQEMEEREKPDVTKILEDLSQKAMYSYFEEVKEFNTALNNLDIDVSFSTDSLEQIHYMLRIPKEKINTNSKKDLSKLSIGVLIGHNATDKESDGPSGGRSQMNIGNGQSRGSGGQGGPPGGGGQGRGGSGRSGGGASGGGERPSQENRQKNQEFWFDANLTME</sequence>
<evidence type="ECO:0000313" key="3">
    <source>
        <dbReference type="Proteomes" id="UP001500459"/>
    </source>
</evidence>
<feature type="region of interest" description="Disordered" evidence="1">
    <location>
        <begin position="70"/>
        <end position="95"/>
    </location>
</feature>
<proteinExistence type="predicted"/>
<name>A0ABP6UT93_9FLAO</name>
<protein>
    <submittedName>
        <fullName evidence="2">Uncharacterized protein</fullName>
    </submittedName>
</protein>